<evidence type="ECO:0000313" key="5">
    <source>
        <dbReference type="Proteomes" id="UP000640274"/>
    </source>
</evidence>
<dbReference type="GO" id="GO:0005829">
    <property type="term" value="C:cytosol"/>
    <property type="evidence" value="ECO:0007669"/>
    <property type="project" value="TreeGrafter"/>
</dbReference>
<dbReference type="Proteomes" id="UP000640274">
    <property type="component" value="Unassembled WGS sequence"/>
</dbReference>
<protein>
    <submittedName>
        <fullName evidence="4">NAD(P)H oxidoreductase</fullName>
        <ecNumber evidence="4">1.6.99.-</ecNumber>
    </submittedName>
</protein>
<accession>A0A934MTK7</accession>
<proteinExistence type="inferred from homology"/>
<dbReference type="InterPro" id="IPR003680">
    <property type="entry name" value="Flavodoxin_fold"/>
</dbReference>
<dbReference type="InterPro" id="IPR029039">
    <property type="entry name" value="Flavoprotein-like_sf"/>
</dbReference>
<organism evidence="4 5">
    <name type="scientific">Paenibacillus roseus</name>
    <dbReference type="NCBI Taxonomy" id="2798579"/>
    <lineage>
        <taxon>Bacteria</taxon>
        <taxon>Bacillati</taxon>
        <taxon>Bacillota</taxon>
        <taxon>Bacilli</taxon>
        <taxon>Bacillales</taxon>
        <taxon>Paenibacillaceae</taxon>
        <taxon>Paenibacillus</taxon>
    </lineage>
</organism>
<evidence type="ECO:0000313" key="4">
    <source>
        <dbReference type="EMBL" id="MBJ6364314.1"/>
    </source>
</evidence>
<reference evidence="4" key="1">
    <citation type="submission" date="2020-12" db="EMBL/GenBank/DDBJ databases">
        <authorList>
            <person name="Huq M.A."/>
        </authorList>
    </citation>
    <scope>NUCLEOTIDE SEQUENCE</scope>
    <source>
        <strain evidence="4">MAHUQ-46</strain>
    </source>
</reference>
<keyword evidence="2 4" id="KW-0560">Oxidoreductase</keyword>
<dbReference type="InterPro" id="IPR051545">
    <property type="entry name" value="NAD(P)H_dehydrogenase_qn"/>
</dbReference>
<dbReference type="RefSeq" id="WP_199021899.1">
    <property type="nucleotide sequence ID" value="NZ_JAELUP010000117.1"/>
</dbReference>
<dbReference type="EC" id="1.6.99.-" evidence="4"/>
<evidence type="ECO:0000256" key="1">
    <source>
        <dbReference type="ARBA" id="ARBA00006252"/>
    </source>
</evidence>
<dbReference type="AlphaFoldDB" id="A0A934MTK7"/>
<dbReference type="PANTHER" id="PTHR10204">
    <property type="entry name" value="NAD P H OXIDOREDUCTASE-RELATED"/>
    <property type="match status" value="1"/>
</dbReference>
<dbReference type="GO" id="GO:0003955">
    <property type="term" value="F:NAD(P)H dehydrogenase (quinone) activity"/>
    <property type="evidence" value="ECO:0007669"/>
    <property type="project" value="TreeGrafter"/>
</dbReference>
<evidence type="ECO:0000256" key="2">
    <source>
        <dbReference type="ARBA" id="ARBA00023002"/>
    </source>
</evidence>
<comment type="similarity">
    <text evidence="1">Belongs to the NAD(P)H dehydrogenase (quinone) family.</text>
</comment>
<name>A0A934MTK7_9BACL</name>
<dbReference type="EMBL" id="JAELUP010000117">
    <property type="protein sequence ID" value="MBJ6364314.1"/>
    <property type="molecule type" value="Genomic_DNA"/>
</dbReference>
<sequence>MKVLVVASHPRQNSLTLSIARKVTDGLVEAGHEFEFADLYTEQFNPLLYPPDEPDWANPRKTYSPEVQREIQRIQTSDAIVFVFPVWWYGLPAMLKGYIDRVWNYGFAYGDAKIPISKVKWIGLVGETKEQFAKRECDVLLNTLLNSYIASFCGVEDSTVHLLYNTVPDFGGNEEQAKAHYDAFLSEARRIGLEFEA</sequence>
<comment type="caution">
    <text evidence="4">The sequence shown here is derived from an EMBL/GenBank/DDBJ whole genome shotgun (WGS) entry which is preliminary data.</text>
</comment>
<dbReference type="PANTHER" id="PTHR10204:SF34">
    <property type="entry name" value="NAD(P)H DEHYDROGENASE [QUINONE] 1 ISOFORM 1"/>
    <property type="match status" value="1"/>
</dbReference>
<evidence type="ECO:0000259" key="3">
    <source>
        <dbReference type="Pfam" id="PF02525"/>
    </source>
</evidence>
<keyword evidence="5" id="KW-1185">Reference proteome</keyword>
<feature type="domain" description="Flavodoxin-like fold" evidence="3">
    <location>
        <begin position="1"/>
        <end position="181"/>
    </location>
</feature>
<dbReference type="SUPFAM" id="SSF52218">
    <property type="entry name" value="Flavoproteins"/>
    <property type="match status" value="1"/>
</dbReference>
<dbReference type="NCBIfam" id="NF007280">
    <property type="entry name" value="PRK09739.1"/>
    <property type="match status" value="1"/>
</dbReference>
<dbReference type="Pfam" id="PF02525">
    <property type="entry name" value="Flavodoxin_2"/>
    <property type="match status" value="1"/>
</dbReference>
<gene>
    <name evidence="4" type="ORF">JFN88_24150</name>
</gene>
<dbReference type="Gene3D" id="3.40.50.360">
    <property type="match status" value="1"/>
</dbReference>